<dbReference type="AlphaFoldDB" id="A0A292Q2H5"/>
<gene>
    <name evidence="2" type="ORF">GSTUAT00002758001</name>
</gene>
<evidence type="ECO:0000313" key="3">
    <source>
        <dbReference type="Proteomes" id="UP001412239"/>
    </source>
</evidence>
<sequence>NLHPAARGFLSFASIFTRKKWPSGWLWLGAKHSNRVLLMTKGLFPLPEVPASLTSGEFPSPVGQHECHISPNNPGGFSGSNQRTRAGTAPRGSCSPAKFTLPSGSLKRSAAGIPKRPRTQGSNRRQRNHHSTSKAKSPDDYRRNPKKRFPDGPRCFGEWC</sequence>
<evidence type="ECO:0000256" key="1">
    <source>
        <dbReference type="SAM" id="MobiDB-lite"/>
    </source>
</evidence>
<organism evidence="2 3">
    <name type="scientific">Tuber aestivum</name>
    <name type="common">summer truffle</name>
    <dbReference type="NCBI Taxonomy" id="59557"/>
    <lineage>
        <taxon>Eukaryota</taxon>
        <taxon>Fungi</taxon>
        <taxon>Dikarya</taxon>
        <taxon>Ascomycota</taxon>
        <taxon>Pezizomycotina</taxon>
        <taxon>Pezizomycetes</taxon>
        <taxon>Pezizales</taxon>
        <taxon>Tuberaceae</taxon>
        <taxon>Tuber</taxon>
    </lineage>
</organism>
<feature type="compositionally biased region" description="Polar residues" evidence="1">
    <location>
        <begin position="70"/>
        <end position="85"/>
    </location>
</feature>
<feature type="region of interest" description="Disordered" evidence="1">
    <location>
        <begin position="55"/>
        <end position="160"/>
    </location>
</feature>
<name>A0A292Q2H5_9PEZI</name>
<dbReference type="EMBL" id="LN890978">
    <property type="protein sequence ID" value="CUS13078.1"/>
    <property type="molecule type" value="Genomic_DNA"/>
</dbReference>
<feature type="compositionally biased region" description="Basic and acidic residues" evidence="1">
    <location>
        <begin position="136"/>
        <end position="151"/>
    </location>
</feature>
<evidence type="ECO:0000313" key="2">
    <source>
        <dbReference type="EMBL" id="CUS13078.1"/>
    </source>
</evidence>
<accession>A0A292Q2H5</accession>
<feature type="compositionally biased region" description="Basic residues" evidence="1">
    <location>
        <begin position="124"/>
        <end position="133"/>
    </location>
</feature>
<proteinExistence type="predicted"/>
<dbReference type="Proteomes" id="UP001412239">
    <property type="component" value="Unassembled WGS sequence"/>
</dbReference>
<protein>
    <submittedName>
        <fullName evidence="2">Uncharacterized protein</fullName>
    </submittedName>
</protein>
<reference evidence="2" key="1">
    <citation type="submission" date="2015-10" db="EMBL/GenBank/DDBJ databases">
        <authorList>
            <person name="Regsiter A."/>
            <person name="william w."/>
        </authorList>
    </citation>
    <scope>NUCLEOTIDE SEQUENCE</scope>
    <source>
        <strain evidence="2">Montdore</strain>
    </source>
</reference>
<keyword evidence="3" id="KW-1185">Reference proteome</keyword>
<feature type="non-terminal residue" evidence="2">
    <location>
        <position position="1"/>
    </location>
</feature>